<dbReference type="SMART" id="SM00184">
    <property type="entry name" value="RING"/>
    <property type="match status" value="1"/>
</dbReference>
<dbReference type="SUPFAM" id="SSF57850">
    <property type="entry name" value="RING/U-box"/>
    <property type="match status" value="1"/>
</dbReference>
<evidence type="ECO:0000313" key="4">
    <source>
        <dbReference type="Proteomes" id="UP000836841"/>
    </source>
</evidence>
<dbReference type="EMBL" id="OU466857">
    <property type="protein sequence ID" value="CAH2035633.1"/>
    <property type="molecule type" value="Genomic_DNA"/>
</dbReference>
<dbReference type="Pfam" id="PF13639">
    <property type="entry name" value="zf-RING_2"/>
    <property type="match status" value="1"/>
</dbReference>
<evidence type="ECO:0000259" key="2">
    <source>
        <dbReference type="PROSITE" id="PS50089"/>
    </source>
</evidence>
<dbReference type="PROSITE" id="PS50089">
    <property type="entry name" value="ZF_RING_2"/>
    <property type="match status" value="1"/>
</dbReference>
<dbReference type="AlphaFoldDB" id="A0AAU9R8Y9"/>
<proteinExistence type="predicted"/>
<organism evidence="3 4">
    <name type="scientific">Thlaspi arvense</name>
    <name type="common">Field penny-cress</name>
    <dbReference type="NCBI Taxonomy" id="13288"/>
    <lineage>
        <taxon>Eukaryota</taxon>
        <taxon>Viridiplantae</taxon>
        <taxon>Streptophyta</taxon>
        <taxon>Embryophyta</taxon>
        <taxon>Tracheophyta</taxon>
        <taxon>Spermatophyta</taxon>
        <taxon>Magnoliopsida</taxon>
        <taxon>eudicotyledons</taxon>
        <taxon>Gunneridae</taxon>
        <taxon>Pentapetalae</taxon>
        <taxon>rosids</taxon>
        <taxon>malvids</taxon>
        <taxon>Brassicales</taxon>
        <taxon>Brassicaceae</taxon>
        <taxon>Thlaspideae</taxon>
        <taxon>Thlaspi</taxon>
    </lineage>
</organism>
<sequence length="370" mass="42347">MPHTQQSDVVIQIPYPTNATHTQTTVFKRNVEVLLTYHEIGEITARRWAEYFLRFVSAVVITTEGQMNTAVEIYFTVTNNNIHAPAMADRDILVASLQDQKKLPTHEEQSDECTICLQPFEGGKYINKLTCTHIYHNECIITWLYINPTCPICRASESIQPSTSLTSLPPDLLSKILSHACENSREDVRNGIFMCKALGNSAADIQVFKSLELRDIVKCPLLALGKYAELFQKCLLYSNPAAHYIKGLLEYLRFDNPIDGLKHLKEAADATVPVNEALYLYGIIILCTGHYDIGKHYMDRLRWKDDKALTEQCWKNIKISVHGIGIITKPEYMTSLWVMMPLYVCNINDMDNTCEKCFRYKQMIKFIFTI</sequence>
<keyword evidence="1" id="KW-0862">Zinc</keyword>
<name>A0AAU9R8Y9_THLAR</name>
<dbReference type="GO" id="GO:0008270">
    <property type="term" value="F:zinc ion binding"/>
    <property type="evidence" value="ECO:0007669"/>
    <property type="project" value="UniProtKB-KW"/>
</dbReference>
<dbReference type="InterPro" id="IPR057136">
    <property type="entry name" value="At2g35280_TPR_dom"/>
</dbReference>
<dbReference type="Gene3D" id="3.30.40.10">
    <property type="entry name" value="Zinc/RING finger domain, C3HC4 (zinc finger)"/>
    <property type="match status" value="1"/>
</dbReference>
<keyword evidence="4" id="KW-1185">Reference proteome</keyword>
<dbReference type="PANTHER" id="PTHR33784:SF25">
    <property type="entry name" value="NUCLEIC ACID-BINDING, OB-FOLD-LIKE PROTEIN"/>
    <property type="match status" value="1"/>
</dbReference>
<evidence type="ECO:0000313" key="3">
    <source>
        <dbReference type="EMBL" id="CAH2035633.1"/>
    </source>
</evidence>
<keyword evidence="1" id="KW-0863">Zinc-finger</keyword>
<dbReference type="InterPro" id="IPR001841">
    <property type="entry name" value="Znf_RING"/>
</dbReference>
<evidence type="ECO:0000256" key="1">
    <source>
        <dbReference type="PROSITE-ProRule" id="PRU00175"/>
    </source>
</evidence>
<feature type="domain" description="RING-type" evidence="2">
    <location>
        <begin position="113"/>
        <end position="154"/>
    </location>
</feature>
<protein>
    <recommendedName>
        <fullName evidence="2">RING-type domain-containing protein</fullName>
    </recommendedName>
</protein>
<dbReference type="InterPro" id="IPR040338">
    <property type="entry name" value="At1g67623-like"/>
</dbReference>
<dbReference type="Pfam" id="PF23310">
    <property type="entry name" value="TPR_27"/>
    <property type="match status" value="1"/>
</dbReference>
<dbReference type="PANTHER" id="PTHR33784">
    <property type="entry name" value="OS05G0482100 PROTEIN"/>
    <property type="match status" value="1"/>
</dbReference>
<gene>
    <name evidence="3" type="ORF">TAV2_LOCUS1483</name>
</gene>
<dbReference type="InterPro" id="IPR013083">
    <property type="entry name" value="Znf_RING/FYVE/PHD"/>
</dbReference>
<reference evidence="3 4" key="1">
    <citation type="submission" date="2022-03" db="EMBL/GenBank/DDBJ databases">
        <authorList>
            <person name="Nunn A."/>
            <person name="Chopra R."/>
            <person name="Nunn A."/>
            <person name="Contreras Garrido A."/>
        </authorList>
    </citation>
    <scope>NUCLEOTIDE SEQUENCE [LARGE SCALE GENOMIC DNA]</scope>
</reference>
<accession>A0AAU9R8Y9</accession>
<dbReference type="Proteomes" id="UP000836841">
    <property type="component" value="Chromosome 1"/>
</dbReference>
<keyword evidence="1" id="KW-0479">Metal-binding</keyword>